<gene>
    <name evidence="1" type="ORF">Zmor_016014</name>
</gene>
<accession>A0AA38MI27</accession>
<evidence type="ECO:0000313" key="1">
    <source>
        <dbReference type="EMBL" id="KAJ3656977.1"/>
    </source>
</evidence>
<sequence length="144" mass="16853">MERKRALPESIAKDVEEATSSLLPKKSRDAYYKELNYFNNWKQENNVSGVSEDVVLGYFFNVSKRVAASSMWTKYSMLRATLKLHENADISQYGRLIAFLKNESKNHKPKKAKVLEREHIQQFLVEAPNTKYLMMKVSRDLWAF</sequence>
<proteinExistence type="predicted"/>
<reference evidence="1" key="1">
    <citation type="journal article" date="2023" name="G3 (Bethesda)">
        <title>Whole genome assemblies of Zophobas morio and Tenebrio molitor.</title>
        <authorList>
            <person name="Kaur S."/>
            <person name="Stinson S.A."/>
            <person name="diCenzo G.C."/>
        </authorList>
    </citation>
    <scope>NUCLEOTIDE SEQUENCE</scope>
    <source>
        <strain evidence="1">QUZm001</strain>
    </source>
</reference>
<dbReference type="AlphaFoldDB" id="A0AA38MI27"/>
<dbReference type="Proteomes" id="UP001168821">
    <property type="component" value="Unassembled WGS sequence"/>
</dbReference>
<organism evidence="1 2">
    <name type="scientific">Zophobas morio</name>
    <dbReference type="NCBI Taxonomy" id="2755281"/>
    <lineage>
        <taxon>Eukaryota</taxon>
        <taxon>Metazoa</taxon>
        <taxon>Ecdysozoa</taxon>
        <taxon>Arthropoda</taxon>
        <taxon>Hexapoda</taxon>
        <taxon>Insecta</taxon>
        <taxon>Pterygota</taxon>
        <taxon>Neoptera</taxon>
        <taxon>Endopterygota</taxon>
        <taxon>Coleoptera</taxon>
        <taxon>Polyphaga</taxon>
        <taxon>Cucujiformia</taxon>
        <taxon>Tenebrionidae</taxon>
        <taxon>Zophobas</taxon>
    </lineage>
</organism>
<keyword evidence="2" id="KW-1185">Reference proteome</keyword>
<evidence type="ECO:0000313" key="2">
    <source>
        <dbReference type="Proteomes" id="UP001168821"/>
    </source>
</evidence>
<comment type="caution">
    <text evidence="1">The sequence shown here is derived from an EMBL/GenBank/DDBJ whole genome shotgun (WGS) entry which is preliminary data.</text>
</comment>
<protein>
    <submittedName>
        <fullName evidence="1">Uncharacterized protein</fullName>
    </submittedName>
</protein>
<dbReference type="EMBL" id="JALNTZ010000004">
    <property type="protein sequence ID" value="KAJ3656977.1"/>
    <property type="molecule type" value="Genomic_DNA"/>
</dbReference>
<name>A0AA38MI27_9CUCU</name>